<protein>
    <submittedName>
        <fullName evidence="2">Uncharacterized protein LOC136086812</fullName>
    </submittedName>
</protein>
<dbReference type="InterPro" id="IPR043502">
    <property type="entry name" value="DNA/RNA_pol_sf"/>
</dbReference>
<accession>A0ABM4CTX1</accession>
<name>A0ABM4CTX1_HYDVU</name>
<dbReference type="Proteomes" id="UP001652625">
    <property type="component" value="Chromosome 11"/>
</dbReference>
<gene>
    <name evidence="2" type="primary">LOC136086812</name>
</gene>
<reference evidence="2" key="1">
    <citation type="submission" date="2025-08" db="UniProtKB">
        <authorList>
            <consortium name="RefSeq"/>
        </authorList>
    </citation>
    <scope>IDENTIFICATION</scope>
</reference>
<sequence length="565" mass="66491">MPSSLDALSKNLAKDQCKNIGKLYSESFFSKLNNEDISDDDYSHAQNVWNEFNCKTFRDYHDLYNVSDVLLLADVFENFRHVCMNCYKLDPAWYYTSTGLAWDAALKKTKRKLELLSDYKMIIMIKKDIRGGISVISNRLGASNNKYMGDAYDKSKESTFIQYLDANNLYGWAMSKPLPTHGFKWMDENEIENWKSIPCILEIDLDYPEHLHDEHNDYPLAPEKFNINKVEKLVPNLNNKKKYIVHYENLKLYKRLGLKITKIHRGIKFEERAWLNEYIELSTNLRTKATNDFEKDFFKLMNNSVFRKTMENVENRVDIKLLTDRNEAIKLASKTNFESRTIFDENLIAIHMKRTKLKYAKPIYLGMCILDLSKTLMYEFHYDNIKKEYADRAKLLFTDTDSLAYEIKTEDFYADISKYIESKFDTSEFDPKHPATNKVDFKVGLIKKVIGMFKDETGGAQIEEFVGLRPKLYSYKVHGKDNKKCKGVKKNVVIKYITHEDYKDCLLNKREHIRKMNVIRSYSHEIYTEEINKIALSAEEDKRVILEDETHTLAYGYNKLKENNL</sequence>
<evidence type="ECO:0000313" key="1">
    <source>
        <dbReference type="Proteomes" id="UP001652625"/>
    </source>
</evidence>
<proteinExistence type="predicted"/>
<dbReference type="GeneID" id="136086812"/>
<organism evidence="1 2">
    <name type="scientific">Hydra vulgaris</name>
    <name type="common">Hydra</name>
    <name type="synonym">Hydra attenuata</name>
    <dbReference type="NCBI Taxonomy" id="6087"/>
    <lineage>
        <taxon>Eukaryota</taxon>
        <taxon>Metazoa</taxon>
        <taxon>Cnidaria</taxon>
        <taxon>Hydrozoa</taxon>
        <taxon>Hydroidolina</taxon>
        <taxon>Anthoathecata</taxon>
        <taxon>Aplanulata</taxon>
        <taxon>Hydridae</taxon>
        <taxon>Hydra</taxon>
    </lineage>
</organism>
<dbReference type="RefSeq" id="XP_065665374.1">
    <property type="nucleotide sequence ID" value="XM_065809302.1"/>
</dbReference>
<dbReference type="PANTHER" id="PTHR31511">
    <property type="entry name" value="PROTEIN CBG23764"/>
    <property type="match status" value="1"/>
</dbReference>
<dbReference type="SUPFAM" id="SSF56672">
    <property type="entry name" value="DNA/RNA polymerases"/>
    <property type="match status" value="1"/>
</dbReference>
<dbReference type="PANTHER" id="PTHR31511:SF12">
    <property type="entry name" value="RHO TERMINATION FACTOR N-TERMINAL DOMAIN-CONTAINING PROTEIN"/>
    <property type="match status" value="1"/>
</dbReference>
<keyword evidence="1" id="KW-1185">Reference proteome</keyword>
<evidence type="ECO:0000313" key="2">
    <source>
        <dbReference type="RefSeq" id="XP_065665374.1"/>
    </source>
</evidence>